<dbReference type="STRING" id="1193713.GCA_001636315_03957"/>
<evidence type="ECO:0000259" key="9">
    <source>
        <dbReference type="PROSITE" id="PS52035"/>
    </source>
</evidence>
<feature type="domain" description="Peptidase M14" evidence="9">
    <location>
        <begin position="28"/>
        <end position="322"/>
    </location>
</feature>
<keyword evidence="5" id="KW-0378">Hydrolase</keyword>
<dbReference type="SUPFAM" id="SSF53187">
    <property type="entry name" value="Zn-dependent exopeptidases"/>
    <property type="match status" value="1"/>
</dbReference>
<proteinExistence type="inferred from homology"/>
<evidence type="ECO:0000256" key="2">
    <source>
        <dbReference type="ARBA" id="ARBA00005988"/>
    </source>
</evidence>
<sequence>MAKYLFLFLISFLVFENFAFANLVETNKPYTYEQLNEDLAKIQHNFGKVIEVRSIGKSEFGREIWGVKLGKGEKTVLLVGSHHGREWMTTMLLMKMLETYAGAYDKKDKLGLESTQILNEVSIWFVPMLNPDGVSIQQQGLKSVSAVHQKRLLDMNEGIMNFKRWKANGNGVDLNRQYPADWEKLSQTPPGPYYKAFKGKSPLEAAEVQVLTKFVKETDPAIAAAYHSAGREIYWNYKNGKYFLRDYLLARKMAKLTDYKLAKPEKDATGGGFTDWFITAYRRPALTIEISYLVGETNPPLSVFKTEWKRNKYVGLKLAEEAKKIKN</sequence>
<dbReference type="RefSeq" id="WP_127486001.1">
    <property type="nucleotide sequence ID" value="NZ_CP022572.1"/>
</dbReference>
<keyword evidence="11" id="KW-1185">Reference proteome</keyword>
<dbReference type="AlphaFoldDB" id="A0A3T0HVE3"/>
<dbReference type="OrthoDB" id="9802862at2"/>
<keyword evidence="4" id="KW-0479">Metal-binding</keyword>
<dbReference type="EMBL" id="CP022572">
    <property type="protein sequence ID" value="AZU61124.1"/>
    <property type="molecule type" value="Genomic_DNA"/>
</dbReference>
<dbReference type="GO" id="GO:0004181">
    <property type="term" value="F:metallocarboxypeptidase activity"/>
    <property type="evidence" value="ECO:0007669"/>
    <property type="project" value="InterPro"/>
</dbReference>
<name>A0A3T0HVE3_9BACI</name>
<gene>
    <name evidence="10" type="ORF">CHR53_07575</name>
</gene>
<keyword evidence="10" id="KW-0121">Carboxypeptidase</keyword>
<evidence type="ECO:0000256" key="3">
    <source>
        <dbReference type="ARBA" id="ARBA00022670"/>
    </source>
</evidence>
<organism evidence="10 11">
    <name type="scientific">Neobacillus mesonae</name>
    <dbReference type="NCBI Taxonomy" id="1193713"/>
    <lineage>
        <taxon>Bacteria</taxon>
        <taxon>Bacillati</taxon>
        <taxon>Bacillota</taxon>
        <taxon>Bacilli</taxon>
        <taxon>Bacillales</taxon>
        <taxon>Bacillaceae</taxon>
        <taxon>Neobacillus</taxon>
    </lineage>
</organism>
<dbReference type="KEGG" id="nmk:CHR53_07575"/>
<dbReference type="InterPro" id="IPR057246">
    <property type="entry name" value="CARBOXYPEPT_ZN_1"/>
</dbReference>
<evidence type="ECO:0000256" key="1">
    <source>
        <dbReference type="ARBA" id="ARBA00001947"/>
    </source>
</evidence>
<evidence type="ECO:0000256" key="8">
    <source>
        <dbReference type="PROSITE-ProRule" id="PRU01379"/>
    </source>
</evidence>
<dbReference type="GO" id="GO:0005615">
    <property type="term" value="C:extracellular space"/>
    <property type="evidence" value="ECO:0007669"/>
    <property type="project" value="TreeGrafter"/>
</dbReference>
<keyword evidence="7" id="KW-0482">Metalloprotease</keyword>
<comment type="similarity">
    <text evidence="2 8">Belongs to the peptidase M14 family.</text>
</comment>
<protein>
    <submittedName>
        <fullName evidence="10">Carboxypeptidase</fullName>
    </submittedName>
</protein>
<reference evidence="10 11" key="1">
    <citation type="submission" date="2017-07" db="EMBL/GenBank/DDBJ databases">
        <title>The complete genome sequence of Bacillus mesonae strain H20-5, an efficient strain improving plant abiotic stress resistance.</title>
        <authorList>
            <person name="Kim S.Y."/>
            <person name="Song H."/>
            <person name="Sang M.K."/>
            <person name="Weon H.-Y."/>
            <person name="Song J."/>
        </authorList>
    </citation>
    <scope>NUCLEOTIDE SEQUENCE [LARGE SCALE GENOMIC DNA]</scope>
    <source>
        <strain evidence="10 11">H20-5</strain>
    </source>
</reference>
<dbReference type="SMART" id="SM00631">
    <property type="entry name" value="Zn_pept"/>
    <property type="match status" value="1"/>
</dbReference>
<accession>A0A3T0HVE3</accession>
<dbReference type="GO" id="GO:0006508">
    <property type="term" value="P:proteolysis"/>
    <property type="evidence" value="ECO:0007669"/>
    <property type="project" value="UniProtKB-KW"/>
</dbReference>
<evidence type="ECO:0000256" key="6">
    <source>
        <dbReference type="ARBA" id="ARBA00022833"/>
    </source>
</evidence>
<dbReference type="PROSITE" id="PS00132">
    <property type="entry name" value="CARBOXYPEPT_ZN_1"/>
    <property type="match status" value="1"/>
</dbReference>
<evidence type="ECO:0000256" key="4">
    <source>
        <dbReference type="ARBA" id="ARBA00022723"/>
    </source>
</evidence>
<evidence type="ECO:0000313" key="10">
    <source>
        <dbReference type="EMBL" id="AZU61124.1"/>
    </source>
</evidence>
<feature type="active site" description="Proton donor/acceptor" evidence="8">
    <location>
        <position position="289"/>
    </location>
</feature>
<evidence type="ECO:0000313" key="11">
    <source>
        <dbReference type="Proteomes" id="UP000282892"/>
    </source>
</evidence>
<evidence type="ECO:0000256" key="7">
    <source>
        <dbReference type="ARBA" id="ARBA00023049"/>
    </source>
</evidence>
<dbReference type="Gene3D" id="3.40.630.10">
    <property type="entry name" value="Zn peptidases"/>
    <property type="match status" value="1"/>
</dbReference>
<dbReference type="Proteomes" id="UP000282892">
    <property type="component" value="Chromosome"/>
</dbReference>
<comment type="cofactor">
    <cofactor evidence="1">
        <name>Zn(2+)</name>
        <dbReference type="ChEBI" id="CHEBI:29105"/>
    </cofactor>
</comment>
<dbReference type="Pfam" id="PF00246">
    <property type="entry name" value="Peptidase_M14"/>
    <property type="match status" value="1"/>
</dbReference>
<keyword evidence="6" id="KW-0862">Zinc</keyword>
<evidence type="ECO:0000256" key="5">
    <source>
        <dbReference type="ARBA" id="ARBA00022801"/>
    </source>
</evidence>
<dbReference type="GO" id="GO:0008270">
    <property type="term" value="F:zinc ion binding"/>
    <property type="evidence" value="ECO:0007669"/>
    <property type="project" value="InterPro"/>
</dbReference>
<dbReference type="PANTHER" id="PTHR11705:SF143">
    <property type="entry name" value="SLL0236 PROTEIN"/>
    <property type="match status" value="1"/>
</dbReference>
<dbReference type="InterPro" id="IPR000834">
    <property type="entry name" value="Peptidase_M14"/>
</dbReference>
<dbReference type="PRINTS" id="PR00765">
    <property type="entry name" value="CRBOXYPTASEA"/>
</dbReference>
<dbReference type="PANTHER" id="PTHR11705">
    <property type="entry name" value="PROTEASE FAMILY M14 CARBOXYPEPTIDASE A,B"/>
    <property type="match status" value="1"/>
</dbReference>
<dbReference type="PROSITE" id="PS52035">
    <property type="entry name" value="PEPTIDASE_M14"/>
    <property type="match status" value="1"/>
</dbReference>
<keyword evidence="3" id="KW-0645">Protease</keyword>